<evidence type="ECO:0000256" key="7">
    <source>
        <dbReference type="HAMAP-Rule" id="MF_01844"/>
    </source>
</evidence>
<evidence type="ECO:0000256" key="6">
    <source>
        <dbReference type="ARBA" id="ARBA00023201"/>
    </source>
</evidence>
<dbReference type="Proteomes" id="UP000236724">
    <property type="component" value="Unassembled WGS sequence"/>
</dbReference>
<protein>
    <recommendedName>
        <fullName evidence="7">Na(+)/H(+) antiporter NhaA</fullName>
    </recommendedName>
    <alternativeName>
        <fullName evidence="7">Sodium/proton antiporter NhaA</fullName>
    </alternativeName>
</protein>
<evidence type="ECO:0000256" key="1">
    <source>
        <dbReference type="ARBA" id="ARBA00004429"/>
    </source>
</evidence>
<keyword evidence="7" id="KW-0050">Antiport</keyword>
<dbReference type="InterPro" id="IPR023171">
    <property type="entry name" value="Na/H_antiporter_dom_sf"/>
</dbReference>
<keyword evidence="9" id="KW-1185">Reference proteome</keyword>
<accession>A0A1H6FBQ6</accession>
<evidence type="ECO:0000313" key="8">
    <source>
        <dbReference type="EMBL" id="SEH06576.1"/>
    </source>
</evidence>
<dbReference type="InterPro" id="IPR004670">
    <property type="entry name" value="NhaA"/>
</dbReference>
<feature type="transmembrane region" description="Helical" evidence="7">
    <location>
        <begin position="358"/>
        <end position="384"/>
    </location>
</feature>
<comment type="similarity">
    <text evidence="7">Belongs to the NhaA Na(+)/H(+) (TC 2.A.33) antiporter family.</text>
</comment>
<dbReference type="HAMAP" id="MF_01844">
    <property type="entry name" value="NhaA"/>
    <property type="match status" value="1"/>
</dbReference>
<feature type="transmembrane region" description="Helical" evidence="7">
    <location>
        <begin position="121"/>
        <end position="140"/>
    </location>
</feature>
<keyword evidence="6 7" id="KW-0739">Sodium transport</keyword>
<dbReference type="Pfam" id="PF06965">
    <property type="entry name" value="Na_H_antiport_1"/>
    <property type="match status" value="1"/>
</dbReference>
<evidence type="ECO:0000256" key="5">
    <source>
        <dbReference type="ARBA" id="ARBA00023136"/>
    </source>
</evidence>
<comment type="catalytic activity">
    <reaction evidence="7">
        <text>Na(+)(in) + 2 H(+)(out) = Na(+)(out) + 2 H(+)(in)</text>
        <dbReference type="Rhea" id="RHEA:29251"/>
        <dbReference type="ChEBI" id="CHEBI:15378"/>
        <dbReference type="ChEBI" id="CHEBI:29101"/>
    </reaction>
</comment>
<keyword evidence="7" id="KW-0813">Transport</keyword>
<keyword evidence="7" id="KW-0915">Sodium</keyword>
<keyword evidence="7" id="KW-0406">Ion transport</keyword>
<comment type="function">
    <text evidence="7">Na(+)/H(+) antiporter that extrudes sodium in exchange for external protons.</text>
</comment>
<keyword evidence="5 7" id="KW-0472">Membrane</keyword>
<dbReference type="OrthoDB" id="9808135at2"/>
<dbReference type="PANTHER" id="PTHR30341:SF0">
    <property type="entry name" value="NA(+)_H(+) ANTIPORTER NHAA"/>
    <property type="match status" value="1"/>
</dbReference>
<dbReference type="PANTHER" id="PTHR30341">
    <property type="entry name" value="SODIUM ION/PROTON ANTIPORTER NHAA-RELATED"/>
    <property type="match status" value="1"/>
</dbReference>
<keyword evidence="3 7" id="KW-0812">Transmembrane</keyword>
<dbReference type="AlphaFoldDB" id="A0A1H6FBQ6"/>
<evidence type="ECO:0000256" key="2">
    <source>
        <dbReference type="ARBA" id="ARBA00022475"/>
    </source>
</evidence>
<dbReference type="GO" id="GO:0005886">
    <property type="term" value="C:plasma membrane"/>
    <property type="evidence" value="ECO:0007669"/>
    <property type="project" value="UniProtKB-SubCell"/>
</dbReference>
<feature type="transmembrane region" description="Helical" evidence="7">
    <location>
        <begin position="174"/>
        <end position="197"/>
    </location>
</feature>
<feature type="transmembrane region" description="Helical" evidence="7">
    <location>
        <begin position="326"/>
        <end position="346"/>
    </location>
</feature>
<name>A0A1H6FBQ6_9GAMM</name>
<feature type="transmembrane region" description="Helical" evidence="7">
    <location>
        <begin position="82"/>
        <end position="100"/>
    </location>
</feature>
<organism evidence="8 9">
    <name type="scientific">Candidatus Venteria ishoeyi</name>
    <dbReference type="NCBI Taxonomy" id="1899563"/>
    <lineage>
        <taxon>Bacteria</taxon>
        <taxon>Pseudomonadati</taxon>
        <taxon>Pseudomonadota</taxon>
        <taxon>Gammaproteobacteria</taxon>
        <taxon>Thiotrichales</taxon>
        <taxon>Thiotrichaceae</taxon>
        <taxon>Venteria</taxon>
    </lineage>
</organism>
<dbReference type="EMBL" id="FMSV02000498">
    <property type="protein sequence ID" value="SEH06576.1"/>
    <property type="molecule type" value="Genomic_DNA"/>
</dbReference>
<feature type="transmembrane region" description="Helical" evidence="7">
    <location>
        <begin position="230"/>
        <end position="259"/>
    </location>
</feature>
<evidence type="ECO:0000256" key="3">
    <source>
        <dbReference type="ARBA" id="ARBA00022692"/>
    </source>
</evidence>
<dbReference type="Gene3D" id="1.20.1530.10">
    <property type="entry name" value="Na+/H+ antiporter like domain"/>
    <property type="match status" value="1"/>
</dbReference>
<feature type="transmembrane region" description="Helical" evidence="7">
    <location>
        <begin position="39"/>
        <end position="57"/>
    </location>
</feature>
<feature type="transmembrane region" description="Helical" evidence="7">
    <location>
        <begin position="430"/>
        <end position="449"/>
    </location>
</feature>
<feature type="transmembrane region" description="Helical" evidence="7">
    <location>
        <begin position="203"/>
        <end position="223"/>
    </location>
</feature>
<dbReference type="RefSeq" id="WP_103920340.1">
    <property type="nucleotide sequence ID" value="NZ_FMSV02000498.1"/>
</dbReference>
<comment type="subcellular location">
    <subcellularLocation>
        <location evidence="1">Cell inner membrane</location>
        <topology evidence="1">Multi-pass membrane protein</topology>
    </subcellularLocation>
    <subcellularLocation>
        <location evidence="7">Cell membrane</location>
        <topology evidence="7">Multi-pass membrane protein</topology>
    </subcellularLocation>
</comment>
<reference evidence="8 9" key="1">
    <citation type="submission" date="2016-10" db="EMBL/GenBank/DDBJ databases">
        <authorList>
            <person name="de Groot N.N."/>
        </authorList>
    </citation>
    <scope>NUCLEOTIDE SEQUENCE [LARGE SCALE GENOMIC DNA]</scope>
    <source>
        <strain evidence="8">MBHS1</strain>
    </source>
</reference>
<keyword evidence="4 7" id="KW-1133">Transmembrane helix</keyword>
<evidence type="ECO:0000313" key="9">
    <source>
        <dbReference type="Proteomes" id="UP000236724"/>
    </source>
</evidence>
<dbReference type="GO" id="GO:0015385">
    <property type="term" value="F:sodium:proton antiporter activity"/>
    <property type="evidence" value="ECO:0007669"/>
    <property type="project" value="UniProtKB-UniRule"/>
</dbReference>
<dbReference type="GO" id="GO:0006885">
    <property type="term" value="P:regulation of pH"/>
    <property type="evidence" value="ECO:0007669"/>
    <property type="project" value="UniProtKB-UniRule"/>
</dbReference>
<feature type="transmembrane region" description="Helical" evidence="7">
    <location>
        <begin position="396"/>
        <end position="418"/>
    </location>
</feature>
<feature type="transmembrane region" description="Helical" evidence="7">
    <location>
        <begin position="146"/>
        <end position="167"/>
    </location>
</feature>
<dbReference type="NCBIfam" id="TIGR00773">
    <property type="entry name" value="NhaA"/>
    <property type="match status" value="1"/>
</dbReference>
<proteinExistence type="inferred from homology"/>
<gene>
    <name evidence="7 8" type="primary">nhaA</name>
    <name evidence="8" type="ORF">MBHS_02439</name>
</gene>
<evidence type="ECO:0000256" key="4">
    <source>
        <dbReference type="ARBA" id="ARBA00022989"/>
    </source>
</evidence>
<keyword evidence="2 7" id="KW-1003">Cell membrane</keyword>
<sequence>MALWDKWKTRKAHLAPLEKTFDVVLTPIEEFIHKQSASGILLMLFMVIALILANSPWSETFLHFFHNHIVLAFGDAKLDYSLHHWINDGLMALFFFVVGLEIKREVLVGELASVRQAMLPIIAAIGGMAVPALFYAALNYDGLGSAGWGVPMATDIAFAMGVLTLLGRRIPVSLMTFLLALAIVDDLGAVAVIAMFYTEQIHTQPLLIALGLVFVLFVFNLAGIRRPLPYFLIGIVLWVAMLKSGIHATLAGIFTAWMIPARSKVDTQYFYQQVMRLMDRFKSGGVRTRSLLTNQHQRGIVQALDNGIQAVQPPLQYLEHHMHMPVAFIIMPLFALANAGVPLAGVSISQVFDNDISLGIILGLLGGKFIGITIISLLACRLGIAQLPQGTNWRHIIGVGLLGGIGFTMSIFIANLAFTNPESLLAAKTGILLASVSAGVLGYLWLFFFTKKTESGTAP</sequence>